<evidence type="ECO:0000256" key="1">
    <source>
        <dbReference type="ARBA" id="ARBA00006243"/>
    </source>
</evidence>
<name>A0A1W5LDP7_9BACT</name>
<dbReference type="GO" id="GO:0051604">
    <property type="term" value="P:protein maturation"/>
    <property type="evidence" value="ECO:0007669"/>
    <property type="project" value="TreeGrafter"/>
</dbReference>
<dbReference type="AlphaFoldDB" id="A0A1W5LDP7"/>
<dbReference type="InterPro" id="IPR036676">
    <property type="entry name" value="PurM-like_C_sf"/>
</dbReference>
<dbReference type="EMBL" id="KU509359">
    <property type="protein sequence ID" value="ANC58158.1"/>
    <property type="molecule type" value="Genomic_DNA"/>
</dbReference>
<feature type="domain" description="PurM-like C-terminal" evidence="3">
    <location>
        <begin position="163"/>
        <end position="308"/>
    </location>
</feature>
<feature type="domain" description="PurM-like N-terminal" evidence="2">
    <location>
        <begin position="40"/>
        <end position="150"/>
    </location>
</feature>
<dbReference type="Pfam" id="PF00586">
    <property type="entry name" value="AIRS"/>
    <property type="match status" value="1"/>
</dbReference>
<dbReference type="PANTHER" id="PTHR30303">
    <property type="entry name" value="HYDROGENASE ISOENZYMES FORMATION PROTEIN HYPE"/>
    <property type="match status" value="1"/>
</dbReference>
<sequence length="338" mass="36086">MEHDQRINLTHGSGGKSTRRLIESIILPAFRNPSLEVLSDAAMVEQPEGKLALTTDSFVVHPIIFPGGSIGKLAVNGTVNDLSVSGAKPLAILSSWIIEEGLPLDVFKREIAAMAEAASLVPVPVIGGDIKVVEKGKADSLFITTTGIGSIALDVNLGVQRVRPSDKIILSGPIGDHGITILMARGELELEADLKSDSRPLWSLIDPVLKKAPTAVKWMRDPTRGGVATALNELARDCGLAIAIREEQVPMRDEVRGASEILGIDPLYIACEGQFLAVVEAKRSREVVEILRSTPGGEGAVEIGEIREYPPATVLGFTKYGGSRIIDMLVGEPLPRIC</sequence>
<dbReference type="InterPro" id="IPR010918">
    <property type="entry name" value="PurM-like_C_dom"/>
</dbReference>
<dbReference type="NCBIfam" id="TIGR02124">
    <property type="entry name" value="hypE"/>
    <property type="match status" value="1"/>
</dbReference>
<dbReference type="InterPro" id="IPR016188">
    <property type="entry name" value="PurM-like_N"/>
</dbReference>
<evidence type="ECO:0000259" key="3">
    <source>
        <dbReference type="Pfam" id="PF02769"/>
    </source>
</evidence>
<dbReference type="Gene3D" id="3.90.650.10">
    <property type="entry name" value="PurM-like C-terminal domain"/>
    <property type="match status" value="1"/>
</dbReference>
<protein>
    <submittedName>
        <fullName evidence="4">Hydrogenase maturase protein, CN-ligand biosynthesis</fullName>
    </submittedName>
</protein>
<dbReference type="SUPFAM" id="SSF55326">
    <property type="entry name" value="PurM N-terminal domain-like"/>
    <property type="match status" value="1"/>
</dbReference>
<dbReference type="SUPFAM" id="SSF56042">
    <property type="entry name" value="PurM C-terminal domain-like"/>
    <property type="match status" value="1"/>
</dbReference>
<dbReference type="InterPro" id="IPR036921">
    <property type="entry name" value="PurM-like_N_sf"/>
</dbReference>
<dbReference type="PANTHER" id="PTHR30303:SF0">
    <property type="entry name" value="CARBAMOYL DEHYDRATASE HYPE"/>
    <property type="match status" value="1"/>
</dbReference>
<dbReference type="Gene3D" id="3.30.1330.10">
    <property type="entry name" value="PurM-like, N-terminal domain"/>
    <property type="match status" value="1"/>
</dbReference>
<organism evidence="4">
    <name type="scientific">Candidatus Methylacidiphilum infernorum</name>
    <dbReference type="NCBI Taxonomy" id="511746"/>
    <lineage>
        <taxon>Bacteria</taxon>
        <taxon>Pseudomonadati</taxon>
        <taxon>Verrucomicrobiota</taxon>
        <taxon>Methylacidiphilae</taxon>
        <taxon>Methylacidiphilales</taxon>
        <taxon>Methylacidiphilaceae</taxon>
        <taxon>Methylacidiphilum (ex Ratnadevi et al. 2023)</taxon>
    </lineage>
</organism>
<dbReference type="Pfam" id="PF02769">
    <property type="entry name" value="AIRS_C"/>
    <property type="match status" value="1"/>
</dbReference>
<proteinExistence type="inferred from homology"/>
<comment type="similarity">
    <text evidence="1">Belongs to the HypE family.</text>
</comment>
<evidence type="ECO:0000313" key="4">
    <source>
        <dbReference type="EMBL" id="ANC58158.1"/>
    </source>
</evidence>
<accession>A0A1W5LDP7</accession>
<dbReference type="PIRSF" id="PIRSF005644">
    <property type="entry name" value="Hdrgns_mtr_HypE"/>
    <property type="match status" value="1"/>
</dbReference>
<evidence type="ECO:0000259" key="2">
    <source>
        <dbReference type="Pfam" id="PF00586"/>
    </source>
</evidence>
<reference evidence="4" key="1">
    <citation type="submission" date="2016-01" db="EMBL/GenBank/DDBJ databases">
        <title>Hydrogen oxidation by a methanotroph.</title>
        <authorList>
            <person name="Stott M.B."/>
        </authorList>
    </citation>
    <scope>NUCLEOTIDE SEQUENCE</scope>
    <source>
        <strain evidence="4">RTK17.1</strain>
    </source>
</reference>
<gene>
    <name evidence="4" type="primary">hypE</name>
</gene>
<dbReference type="CDD" id="cd02197">
    <property type="entry name" value="HypE"/>
    <property type="match status" value="1"/>
</dbReference>
<dbReference type="InterPro" id="IPR011854">
    <property type="entry name" value="HypE"/>
</dbReference>